<dbReference type="RefSeq" id="XP_058327985.1">
    <property type="nucleotide sequence ID" value="XM_058477640.1"/>
</dbReference>
<keyword evidence="2" id="KW-1185">Reference proteome</keyword>
<reference evidence="1" key="1">
    <citation type="submission" date="2022-11" db="EMBL/GenBank/DDBJ databases">
        <authorList>
            <person name="Petersen C."/>
        </authorList>
    </citation>
    <scope>NUCLEOTIDE SEQUENCE</scope>
    <source>
        <strain evidence="1">IBT 19713</strain>
    </source>
</reference>
<reference evidence="1" key="2">
    <citation type="journal article" date="2023" name="IMA Fungus">
        <title>Comparative genomic study of the Penicillium genus elucidates a diverse pangenome and 15 lateral gene transfer events.</title>
        <authorList>
            <person name="Petersen C."/>
            <person name="Sorensen T."/>
            <person name="Nielsen M.R."/>
            <person name="Sondergaard T.E."/>
            <person name="Sorensen J.L."/>
            <person name="Fitzpatrick D.A."/>
            <person name="Frisvad J.C."/>
            <person name="Nielsen K.L."/>
        </authorList>
    </citation>
    <scope>NUCLEOTIDE SEQUENCE</scope>
    <source>
        <strain evidence="1">IBT 19713</strain>
    </source>
</reference>
<dbReference type="GeneID" id="83204943"/>
<dbReference type="AlphaFoldDB" id="A0A9W9TI70"/>
<sequence>MSASTSAKRASWWQSMGRAGIGNLHHHTISILGMAVVNIGDLAIECLDEAEWNFSWASIDA</sequence>
<comment type="caution">
    <text evidence="1">The sequence shown here is derived from an EMBL/GenBank/DDBJ whole genome shotgun (WGS) entry which is preliminary data.</text>
</comment>
<evidence type="ECO:0000313" key="1">
    <source>
        <dbReference type="EMBL" id="KAJ5223802.1"/>
    </source>
</evidence>
<dbReference type="Proteomes" id="UP001150941">
    <property type="component" value="Unassembled WGS sequence"/>
</dbReference>
<accession>A0A9W9TI70</accession>
<dbReference type="EMBL" id="JAPQKS010000006">
    <property type="protein sequence ID" value="KAJ5223802.1"/>
    <property type="molecule type" value="Genomic_DNA"/>
</dbReference>
<name>A0A9W9TI70_9EURO</name>
<gene>
    <name evidence="1" type="ORF">N7468_008344</name>
</gene>
<organism evidence="1 2">
    <name type="scientific">Penicillium chermesinum</name>
    <dbReference type="NCBI Taxonomy" id="63820"/>
    <lineage>
        <taxon>Eukaryota</taxon>
        <taxon>Fungi</taxon>
        <taxon>Dikarya</taxon>
        <taxon>Ascomycota</taxon>
        <taxon>Pezizomycotina</taxon>
        <taxon>Eurotiomycetes</taxon>
        <taxon>Eurotiomycetidae</taxon>
        <taxon>Eurotiales</taxon>
        <taxon>Aspergillaceae</taxon>
        <taxon>Penicillium</taxon>
    </lineage>
</organism>
<evidence type="ECO:0000313" key="2">
    <source>
        <dbReference type="Proteomes" id="UP001150941"/>
    </source>
</evidence>
<proteinExistence type="predicted"/>
<protein>
    <submittedName>
        <fullName evidence="1">Uncharacterized protein</fullName>
    </submittedName>
</protein>